<dbReference type="KEGG" id="cfj:CFIO01_07953"/>
<feature type="region of interest" description="Disordered" evidence="6">
    <location>
        <begin position="26"/>
        <end position="60"/>
    </location>
</feature>
<evidence type="ECO:0000313" key="7">
    <source>
        <dbReference type="EMBL" id="EXF83476.1"/>
    </source>
</evidence>
<evidence type="ECO:0000256" key="2">
    <source>
        <dbReference type="ARBA" id="ARBA00022737"/>
    </source>
</evidence>
<evidence type="ECO:0000256" key="4">
    <source>
        <dbReference type="ARBA" id="ARBA00044511"/>
    </source>
</evidence>
<dbReference type="EMBL" id="JARH01000236">
    <property type="protein sequence ID" value="EXF83476.1"/>
    <property type="molecule type" value="Genomic_DNA"/>
</dbReference>
<dbReference type="STRING" id="1445577.A0A010RSI9"/>
<dbReference type="Proteomes" id="UP000020467">
    <property type="component" value="Unassembled WGS sequence"/>
</dbReference>
<dbReference type="PROSITE" id="PS51375">
    <property type="entry name" value="PPR"/>
    <property type="match status" value="2"/>
</dbReference>
<name>A0A010RSI9_9PEZI</name>
<comment type="subunit">
    <text evidence="4">Binds to mitochondrial small subunit 15S rRNA.</text>
</comment>
<dbReference type="NCBIfam" id="TIGR00756">
    <property type="entry name" value="PPR"/>
    <property type="match status" value="2"/>
</dbReference>
<feature type="repeat" description="PPR" evidence="5">
    <location>
        <begin position="377"/>
        <end position="407"/>
    </location>
</feature>
<comment type="similarity">
    <text evidence="1">Belongs to the CCM1 family.</text>
</comment>
<dbReference type="eggNOG" id="KOG4197">
    <property type="taxonomic scope" value="Eukaryota"/>
</dbReference>
<dbReference type="InterPro" id="IPR002885">
    <property type="entry name" value="PPR_rpt"/>
</dbReference>
<evidence type="ECO:0000256" key="6">
    <source>
        <dbReference type="SAM" id="MobiDB-lite"/>
    </source>
</evidence>
<evidence type="ECO:0000313" key="8">
    <source>
        <dbReference type="Proteomes" id="UP000020467"/>
    </source>
</evidence>
<dbReference type="AlphaFoldDB" id="A0A010RSI9"/>
<evidence type="ECO:0000256" key="1">
    <source>
        <dbReference type="ARBA" id="ARBA00006192"/>
    </source>
</evidence>
<comment type="caution">
    <text evidence="7">The sequence shown here is derived from an EMBL/GenBank/DDBJ whole genome shotgun (WGS) entry which is preliminary data.</text>
</comment>
<dbReference type="HOGENOM" id="CLU_012630_1_1_1"/>
<reference evidence="7 8" key="1">
    <citation type="submission" date="2014-02" db="EMBL/GenBank/DDBJ databases">
        <title>The genome sequence of Colletotrichum fioriniae PJ7.</title>
        <authorList>
            <person name="Baroncelli R."/>
            <person name="Thon M.R."/>
        </authorList>
    </citation>
    <scope>NUCLEOTIDE SEQUENCE [LARGE SCALE GENOMIC DNA]</scope>
    <source>
        <strain evidence="7 8">PJ7</strain>
    </source>
</reference>
<proteinExistence type="inferred from homology"/>
<keyword evidence="8" id="KW-1185">Reference proteome</keyword>
<organism evidence="7 8">
    <name type="scientific">Colletotrichum fioriniae PJ7</name>
    <dbReference type="NCBI Taxonomy" id="1445577"/>
    <lineage>
        <taxon>Eukaryota</taxon>
        <taxon>Fungi</taxon>
        <taxon>Dikarya</taxon>
        <taxon>Ascomycota</taxon>
        <taxon>Pezizomycotina</taxon>
        <taxon>Sordariomycetes</taxon>
        <taxon>Hypocreomycetidae</taxon>
        <taxon>Glomerellales</taxon>
        <taxon>Glomerellaceae</taxon>
        <taxon>Colletotrichum</taxon>
        <taxon>Colletotrichum acutatum species complex</taxon>
    </lineage>
</organism>
<protein>
    <submittedName>
        <fullName evidence="7">Pentatricopeptide repeat protein</fullName>
    </submittedName>
</protein>
<evidence type="ECO:0000256" key="3">
    <source>
        <dbReference type="ARBA" id="ARBA00044493"/>
    </source>
</evidence>
<comment type="function">
    <text evidence="3">Regulates mitochondrial small subunit maturation by controlling 15S rRNA 5'-end processing. Localizes to the 5' precursor of the 15S rRNA in a position that is subsequently occupied by mS47 in the mature yeast mtSSU. Uses structure and sequence-specific RNA recognition, binding to a single-stranded region of the precursor and specifically recognizing bases -6 to -1. The exchange of Ccm1 for mS47 is coupled to the irreversible removal of precursor rRNA that is accompanied by conformational changes of the mitoribosomal proteins uS5m and mS26. These conformational changes signal completion of 5'-end rRNA processing through protection of the mature 5'-end of the 15S rRNA and stabilization of mS47. The removal of the 5' precursor together with the dissociation of Ccm1 may be catalyzed by the 5'-3' exoribonuclease Pet127. Involved in the specific removal of group I introns in mitochondrial encoded transcripts.</text>
</comment>
<accession>A0A010RSI9</accession>
<dbReference type="InterPro" id="IPR011990">
    <property type="entry name" value="TPR-like_helical_dom_sf"/>
</dbReference>
<dbReference type="Pfam" id="PF13041">
    <property type="entry name" value="PPR_2"/>
    <property type="match status" value="1"/>
</dbReference>
<dbReference type="OrthoDB" id="1908178at2759"/>
<keyword evidence="2" id="KW-0677">Repeat</keyword>
<gene>
    <name evidence="7" type="ORF">CFIO01_07953</name>
</gene>
<dbReference type="Pfam" id="PF01535">
    <property type="entry name" value="PPR"/>
    <property type="match status" value="1"/>
</dbReference>
<dbReference type="PANTHER" id="PTHR47447">
    <property type="entry name" value="OS03G0856100 PROTEIN"/>
    <property type="match status" value="1"/>
</dbReference>
<evidence type="ECO:0000256" key="5">
    <source>
        <dbReference type="PROSITE-ProRule" id="PRU00708"/>
    </source>
</evidence>
<feature type="repeat" description="PPR" evidence="5">
    <location>
        <begin position="307"/>
        <end position="341"/>
    </location>
</feature>
<dbReference type="PANTHER" id="PTHR47447:SF17">
    <property type="entry name" value="OS12G0638900 PROTEIN"/>
    <property type="match status" value="1"/>
</dbReference>
<sequence length="615" mass="69600">MKVLSRIDGSVCGAILSTRPCAARAAVSSRPELRTERPSRAPASQHHRDRTRCSRPPATQCPRTASWLLSTFLPAPSSVRPRAPTSSHSAIRGRTQSYSHVAASAVTSASRSHHVVMRKDKDVLLGFVEHEDVGTVDEHLELARDPYLNRYAQPEPTPLTISERKEDQQYPSYHEALRGDEDIGQLVTKLGTAVSTKMRYPARVDLDTIHSLYAALPEPRMIHMPAKLRHRLLKIFGTPIKKETQTMLRYFSLIGDAKDCGIALRQSEWNHALALASRYVGRVTDTEAEAALQLWKEMEKLSGVKGNAVTFNILFDAASKAGNFALAEMLYEEMKKRGYSFNRFHHVSLIHFFGLREDPDGVRAAYKELVEAGEMVDTVVLNCVISSFLRCGDEDAALKVYGYMKDSYSAAAKIPQMDPSMDKAVIHIHSMFARVGKKIPELRPQLQELAHETPDMRTYRILIKHFAITKGNLSKTAQFLDEMPQFEVPVHGSIFLAIFEGFSKYGASPFSPWTGDRLENVLAALFDAIDNKVQGLRLDTWLMIWALRAFMKCTNNEKVLEVYEDFKKRWELEPDRADFMDHYLARLMDGKDAFIFRHGPGQQKKKHKAVRKRPM</sequence>
<dbReference type="Gene3D" id="1.25.40.10">
    <property type="entry name" value="Tetratricopeptide repeat domain"/>
    <property type="match status" value="1"/>
</dbReference>